<dbReference type="Gene3D" id="3.40.190.10">
    <property type="entry name" value="Periplasmic binding protein-like II"/>
    <property type="match status" value="2"/>
</dbReference>
<evidence type="ECO:0000313" key="3">
    <source>
        <dbReference type="EMBL" id="TWI58110.1"/>
    </source>
</evidence>
<dbReference type="AlphaFoldDB" id="A0A562QPI5"/>
<accession>A0A562QPI5</accession>
<organism evidence="3 4">
    <name type="scientific">Halalkalibacter nanhaiisediminis</name>
    <dbReference type="NCBI Taxonomy" id="688079"/>
    <lineage>
        <taxon>Bacteria</taxon>
        <taxon>Bacillati</taxon>
        <taxon>Bacillota</taxon>
        <taxon>Bacilli</taxon>
        <taxon>Bacillales</taxon>
        <taxon>Bacillaceae</taxon>
        <taxon>Halalkalibacter</taxon>
    </lineage>
</organism>
<reference evidence="3 4" key="1">
    <citation type="journal article" date="2015" name="Stand. Genomic Sci.">
        <title>Genomic Encyclopedia of Bacterial and Archaeal Type Strains, Phase III: the genomes of soil and plant-associated and newly described type strains.</title>
        <authorList>
            <person name="Whitman W.B."/>
            <person name="Woyke T."/>
            <person name="Klenk H.P."/>
            <person name="Zhou Y."/>
            <person name="Lilburn T.G."/>
            <person name="Beck B.J."/>
            <person name="De Vos P."/>
            <person name="Vandamme P."/>
            <person name="Eisen J.A."/>
            <person name="Garrity G."/>
            <person name="Hugenholtz P."/>
            <person name="Kyrpides N.C."/>
        </authorList>
    </citation>
    <scope>NUCLEOTIDE SEQUENCE [LARGE SCALE GENOMIC DNA]</scope>
    <source>
        <strain evidence="3 4">CGMCC 1.10116</strain>
    </source>
</reference>
<dbReference type="Proteomes" id="UP000315711">
    <property type="component" value="Unassembled WGS sequence"/>
</dbReference>
<evidence type="ECO:0008006" key="5">
    <source>
        <dbReference type="Google" id="ProtNLM"/>
    </source>
</evidence>
<dbReference type="Pfam" id="PF16868">
    <property type="entry name" value="NMT1_3"/>
    <property type="match status" value="1"/>
</dbReference>
<feature type="chain" id="PRO_5038515539" description="TRAP transporter TAXI family solute receptor" evidence="2">
    <location>
        <begin position="20"/>
        <end position="348"/>
    </location>
</feature>
<dbReference type="EMBL" id="VLKZ01000003">
    <property type="protein sequence ID" value="TWI58110.1"/>
    <property type="molecule type" value="Genomic_DNA"/>
</dbReference>
<protein>
    <recommendedName>
        <fullName evidence="5">TRAP transporter TAXI family solute receptor</fullName>
    </recommendedName>
</protein>
<proteinExistence type="predicted"/>
<evidence type="ECO:0000313" key="4">
    <source>
        <dbReference type="Proteomes" id="UP000315711"/>
    </source>
</evidence>
<dbReference type="RefSeq" id="WP_144449768.1">
    <property type="nucleotide sequence ID" value="NZ_VLKZ01000003.1"/>
</dbReference>
<feature type="signal peptide" evidence="2">
    <location>
        <begin position="1"/>
        <end position="19"/>
    </location>
</feature>
<gene>
    <name evidence="3" type="ORF">IQ10_01441</name>
</gene>
<name>A0A562QPI5_9BACI</name>
<dbReference type="PANTHER" id="PTHR42941">
    <property type="entry name" value="SLL1037 PROTEIN"/>
    <property type="match status" value="1"/>
</dbReference>
<evidence type="ECO:0000256" key="2">
    <source>
        <dbReference type="SAM" id="SignalP"/>
    </source>
</evidence>
<feature type="region of interest" description="Disordered" evidence="1">
    <location>
        <begin position="28"/>
        <end position="48"/>
    </location>
</feature>
<dbReference type="SUPFAM" id="SSF53850">
    <property type="entry name" value="Periplasmic binding protein-like II"/>
    <property type="match status" value="1"/>
</dbReference>
<comment type="caution">
    <text evidence="3">The sequence shown here is derived from an EMBL/GenBank/DDBJ whole genome shotgun (WGS) entry which is preliminary data.</text>
</comment>
<evidence type="ECO:0000256" key="1">
    <source>
        <dbReference type="SAM" id="MobiDB-lite"/>
    </source>
</evidence>
<dbReference type="PROSITE" id="PS51257">
    <property type="entry name" value="PROKAR_LIPOPROTEIN"/>
    <property type="match status" value="1"/>
</dbReference>
<dbReference type="PANTHER" id="PTHR42941:SF1">
    <property type="entry name" value="SLL1037 PROTEIN"/>
    <property type="match status" value="1"/>
</dbReference>
<keyword evidence="4" id="KW-1185">Reference proteome</keyword>
<keyword evidence="2" id="KW-0732">Signal</keyword>
<dbReference type="OrthoDB" id="9776669at2"/>
<dbReference type="InterPro" id="IPR011852">
    <property type="entry name" value="TRAP_TAXI"/>
</dbReference>
<dbReference type="NCBIfam" id="TIGR02122">
    <property type="entry name" value="TRAP_TAXI"/>
    <property type="match status" value="1"/>
</dbReference>
<sequence length="348" mass="37929">MFKKFLFSLMLTFSLILLAACGGDSEADGPVDSSADSENGEATDATATEWPSNIRIGSASQGGTYYIYAGGISTLLEEHLDITSNVEVTGGPVHNLQMVNSGDLDLGLATLAPAYEAYTGTGDWTGGQTMPDLRIAFPMYTTPFVWWATEESGITELSQIEGLQVGVGPAGGTPGTYNPIIHEALELNTQNIQTGANDMASQMLDGQLDVIGFSAGTPIAIITEIEAQRDINLFGLDGEYRDRILERYPYFYEYTLPADSYNSLEEDMETVAVFNFGIVHKDANEDFVYNLVKAYHENIDQLIQTHSSAEEATVEAILNNEQVPLHPGAIRYYEEVGIELPDSVYPEE</sequence>